<accession>A0A645E9J8</accession>
<sequence>MDIQRVRDDFANGEGNDGAANVDISGFLAELQRVVEQFLGAEHLFRLDDLVHGRALLVFVQKLERRGKRFLRNRHILRGRIVLEKAVQVVALGMVLLAGKIDEVGSVVEIVRPVAVGGDDGALAIPFGENGKPLFRHGAEGQRHAGFLGVRFYFIQRGVKVSVSNGVDKAVDAFVGVACQHDEHAVNDGVCGMEIGSPLKHRAERIVAGAKRLNVQIRLELHCVLDRDR</sequence>
<proteinExistence type="predicted"/>
<protein>
    <submittedName>
        <fullName evidence="1">Uncharacterized protein</fullName>
    </submittedName>
</protein>
<dbReference type="AlphaFoldDB" id="A0A645E9J8"/>
<reference evidence="1" key="1">
    <citation type="submission" date="2019-08" db="EMBL/GenBank/DDBJ databases">
        <authorList>
            <person name="Kucharzyk K."/>
            <person name="Murdoch R.W."/>
            <person name="Higgins S."/>
            <person name="Loffler F."/>
        </authorList>
    </citation>
    <scope>NUCLEOTIDE SEQUENCE</scope>
</reference>
<dbReference type="EMBL" id="VSSQ01043596">
    <property type="protein sequence ID" value="MPM97302.1"/>
    <property type="molecule type" value="Genomic_DNA"/>
</dbReference>
<name>A0A645E9J8_9ZZZZ</name>
<organism evidence="1">
    <name type="scientific">bioreactor metagenome</name>
    <dbReference type="NCBI Taxonomy" id="1076179"/>
    <lineage>
        <taxon>unclassified sequences</taxon>
        <taxon>metagenomes</taxon>
        <taxon>ecological metagenomes</taxon>
    </lineage>
</organism>
<comment type="caution">
    <text evidence="1">The sequence shown here is derived from an EMBL/GenBank/DDBJ whole genome shotgun (WGS) entry which is preliminary data.</text>
</comment>
<evidence type="ECO:0000313" key="1">
    <source>
        <dbReference type="EMBL" id="MPM97302.1"/>
    </source>
</evidence>
<gene>
    <name evidence="1" type="ORF">SDC9_144475</name>
</gene>